<dbReference type="Pfam" id="PF01741">
    <property type="entry name" value="MscL"/>
    <property type="match status" value="1"/>
</dbReference>
<dbReference type="Gene3D" id="1.10.1200.120">
    <property type="entry name" value="Large-conductance mechanosensitive channel, MscL, domain 1"/>
    <property type="match status" value="1"/>
</dbReference>
<dbReference type="GO" id="GO:0016020">
    <property type="term" value="C:membrane"/>
    <property type="evidence" value="ECO:0007669"/>
    <property type="project" value="UniProtKB-SubCell"/>
</dbReference>
<dbReference type="GO" id="GO:0008381">
    <property type="term" value="F:mechanosensitive monoatomic ion channel activity"/>
    <property type="evidence" value="ECO:0007669"/>
    <property type="project" value="TreeGrafter"/>
</dbReference>
<evidence type="ECO:0000313" key="6">
    <source>
        <dbReference type="EMBL" id="TPX40391.1"/>
    </source>
</evidence>
<comment type="caution">
    <text evidence="6">The sequence shown here is derived from an EMBL/GenBank/DDBJ whole genome shotgun (WGS) entry which is preliminary data.</text>
</comment>
<evidence type="ECO:0000313" key="7">
    <source>
        <dbReference type="Proteomes" id="UP000320475"/>
    </source>
</evidence>
<sequence length="322" mass="34981">MDRHGTTLRTSQCIETAGSCVRALPNKLKSTSTLFRQATKHKLRSRWGNYKVIQLQGSPPRADTPRNLAVYRNRRLVRPCSTKQADIHNPTLIEMSASPTPVAMDEAEQQTFFGKSGAVLGKGGAVLGKGGRVAGDAVWGLGKAFTAFIRRGNIVDMATGIVMGAAFTAVVNSFVSDLIMPFVALGGSAQFQDLHIQLRSPNPQSCAASNIDCRNIHTIAQLAAAGGISLNYGRFIQLCVTFLLTATIVFGFVQSYSTVFLRVAPVLVKRPPPTKVCEKCTEKIPIMASRCKFCTWDQVELARPSEVVVETRKGFFKKTTGL</sequence>
<evidence type="ECO:0000256" key="1">
    <source>
        <dbReference type="ARBA" id="ARBA00004141"/>
    </source>
</evidence>
<dbReference type="SUPFAM" id="SSF81330">
    <property type="entry name" value="Gated mechanosensitive channel"/>
    <property type="match status" value="1"/>
</dbReference>
<dbReference type="PANTHER" id="PTHR30266:SF2">
    <property type="entry name" value="LARGE-CONDUCTANCE MECHANOSENSITIVE CHANNEL"/>
    <property type="match status" value="1"/>
</dbReference>
<keyword evidence="4 5" id="KW-0472">Membrane</keyword>
<name>A0A507CKT6_9FUNG</name>
<feature type="transmembrane region" description="Helical" evidence="5">
    <location>
        <begin position="235"/>
        <end position="253"/>
    </location>
</feature>
<evidence type="ECO:0000256" key="3">
    <source>
        <dbReference type="ARBA" id="ARBA00022989"/>
    </source>
</evidence>
<dbReference type="Proteomes" id="UP000320475">
    <property type="component" value="Unassembled WGS sequence"/>
</dbReference>
<evidence type="ECO:0000256" key="5">
    <source>
        <dbReference type="SAM" id="Phobius"/>
    </source>
</evidence>
<feature type="transmembrane region" description="Helical" evidence="5">
    <location>
        <begin position="154"/>
        <end position="175"/>
    </location>
</feature>
<dbReference type="AlphaFoldDB" id="A0A507CKT6"/>
<accession>A0A507CKT6</accession>
<evidence type="ECO:0008006" key="8">
    <source>
        <dbReference type="Google" id="ProtNLM"/>
    </source>
</evidence>
<dbReference type="VEuPathDB" id="FungiDB:SeMB42_g00162"/>
<dbReference type="InterPro" id="IPR036019">
    <property type="entry name" value="MscL_channel"/>
</dbReference>
<keyword evidence="3 5" id="KW-1133">Transmembrane helix</keyword>
<dbReference type="PANTHER" id="PTHR30266">
    <property type="entry name" value="MECHANOSENSITIVE CHANNEL MSCL"/>
    <property type="match status" value="1"/>
</dbReference>
<evidence type="ECO:0000256" key="2">
    <source>
        <dbReference type="ARBA" id="ARBA00022692"/>
    </source>
</evidence>
<keyword evidence="2 5" id="KW-0812">Transmembrane</keyword>
<gene>
    <name evidence="6" type="ORF">SeLEV6574_g06634</name>
</gene>
<reference evidence="6 7" key="1">
    <citation type="journal article" date="2019" name="Sci. Rep.">
        <title>Comparative genomics of chytrid fungi reveal insights into the obligate biotrophic and pathogenic lifestyle of Synchytrium endobioticum.</title>
        <authorList>
            <person name="van de Vossenberg B.T.L.H."/>
            <person name="Warris S."/>
            <person name="Nguyen H.D.T."/>
            <person name="van Gent-Pelzer M.P.E."/>
            <person name="Joly D.L."/>
            <person name="van de Geest H.C."/>
            <person name="Bonants P.J.M."/>
            <person name="Smith D.S."/>
            <person name="Levesque C.A."/>
            <person name="van der Lee T.A.J."/>
        </authorList>
    </citation>
    <scope>NUCLEOTIDE SEQUENCE [LARGE SCALE GENOMIC DNA]</scope>
    <source>
        <strain evidence="6 7">LEV6574</strain>
    </source>
</reference>
<evidence type="ECO:0000256" key="4">
    <source>
        <dbReference type="ARBA" id="ARBA00023136"/>
    </source>
</evidence>
<dbReference type="InterPro" id="IPR037673">
    <property type="entry name" value="MSC/AndL"/>
</dbReference>
<protein>
    <recommendedName>
        <fullName evidence="8">Large conductance mechanosensitive channel protein</fullName>
    </recommendedName>
</protein>
<dbReference type="EMBL" id="QEAM01000391">
    <property type="protein sequence ID" value="TPX40391.1"/>
    <property type="molecule type" value="Genomic_DNA"/>
</dbReference>
<comment type="subcellular location">
    <subcellularLocation>
        <location evidence="1">Membrane</location>
        <topology evidence="1">Multi-pass membrane protein</topology>
    </subcellularLocation>
</comment>
<dbReference type="OrthoDB" id="10010920at2759"/>
<organism evidence="6 7">
    <name type="scientific">Synchytrium endobioticum</name>
    <dbReference type="NCBI Taxonomy" id="286115"/>
    <lineage>
        <taxon>Eukaryota</taxon>
        <taxon>Fungi</taxon>
        <taxon>Fungi incertae sedis</taxon>
        <taxon>Chytridiomycota</taxon>
        <taxon>Chytridiomycota incertae sedis</taxon>
        <taxon>Chytridiomycetes</taxon>
        <taxon>Synchytriales</taxon>
        <taxon>Synchytriaceae</taxon>
        <taxon>Synchytrium</taxon>
    </lineage>
</organism>
<proteinExistence type="predicted"/>